<dbReference type="RefSeq" id="WP_157026434.1">
    <property type="nucleotide sequence ID" value="NZ_WQMS01000006.1"/>
</dbReference>
<keyword evidence="2" id="KW-1185">Reference proteome</keyword>
<comment type="caution">
    <text evidence="1">The sequence shown here is derived from an EMBL/GenBank/DDBJ whole genome shotgun (WGS) entry which is preliminary data.</text>
</comment>
<name>A0A6I4IZ28_9SPHN</name>
<dbReference type="InterPro" id="IPR023393">
    <property type="entry name" value="START-like_dom_sf"/>
</dbReference>
<accession>A0A6I4IZ28</accession>
<sequence length="155" mass="17638">MPKRILTSIHLPHAPERVWTVLADFAHYRDWNPLNLEADGQAYVGERVAMRFANPARPGTTIRQTVTITRAERGRALGWRGHVPLLFTGDHLFELCHEAGGTRLFHSETLSGLIPWRFTDEQIEQAFVPAYEACNRSLADRLEALENVVPLRRVS</sequence>
<dbReference type="PANTHER" id="PTHR36166">
    <property type="entry name" value="CHROMOSOME 9, WHOLE GENOME SHOTGUN SEQUENCE"/>
    <property type="match status" value="1"/>
</dbReference>
<evidence type="ECO:0000313" key="2">
    <source>
        <dbReference type="Proteomes" id="UP000441389"/>
    </source>
</evidence>
<dbReference type="Proteomes" id="UP000441389">
    <property type="component" value="Unassembled WGS sequence"/>
</dbReference>
<evidence type="ECO:0000313" key="1">
    <source>
        <dbReference type="EMBL" id="MVO77510.1"/>
    </source>
</evidence>
<gene>
    <name evidence="1" type="ORF">GON01_06090</name>
</gene>
<dbReference type="Pfam" id="PF10604">
    <property type="entry name" value="Polyketide_cyc2"/>
    <property type="match status" value="1"/>
</dbReference>
<dbReference type="Gene3D" id="3.30.530.20">
    <property type="match status" value="1"/>
</dbReference>
<dbReference type="InterPro" id="IPR019587">
    <property type="entry name" value="Polyketide_cyclase/dehydratase"/>
</dbReference>
<dbReference type="EMBL" id="WQMS01000006">
    <property type="protein sequence ID" value="MVO77510.1"/>
    <property type="molecule type" value="Genomic_DNA"/>
</dbReference>
<dbReference type="SUPFAM" id="SSF55961">
    <property type="entry name" value="Bet v1-like"/>
    <property type="match status" value="1"/>
</dbReference>
<dbReference type="CDD" id="cd07822">
    <property type="entry name" value="SRPBCC_4"/>
    <property type="match status" value="1"/>
</dbReference>
<organism evidence="1 2">
    <name type="scientific">Sphingomonas horti</name>
    <dbReference type="NCBI Taxonomy" id="2682842"/>
    <lineage>
        <taxon>Bacteria</taxon>
        <taxon>Pseudomonadati</taxon>
        <taxon>Pseudomonadota</taxon>
        <taxon>Alphaproteobacteria</taxon>
        <taxon>Sphingomonadales</taxon>
        <taxon>Sphingomonadaceae</taxon>
        <taxon>Sphingomonas</taxon>
    </lineage>
</organism>
<protein>
    <recommendedName>
        <fullName evidence="3">SRPBCC domain-containing protein</fullName>
    </recommendedName>
</protein>
<reference evidence="1 2" key="1">
    <citation type="submission" date="2019-12" db="EMBL/GenBank/DDBJ databases">
        <authorList>
            <person name="Huq M.A."/>
        </authorList>
    </citation>
    <scope>NUCLEOTIDE SEQUENCE [LARGE SCALE GENOMIC DNA]</scope>
    <source>
        <strain evidence="1 2">MAH-20</strain>
    </source>
</reference>
<dbReference type="PANTHER" id="PTHR36166:SF1">
    <property type="entry name" value="SRPBCC DOMAIN-CONTAINING PROTEIN"/>
    <property type="match status" value="1"/>
</dbReference>
<proteinExistence type="predicted"/>
<dbReference type="AlphaFoldDB" id="A0A6I4IZ28"/>
<evidence type="ECO:0008006" key="3">
    <source>
        <dbReference type="Google" id="ProtNLM"/>
    </source>
</evidence>